<dbReference type="Proteomes" id="UP000179920">
    <property type="component" value="Chromosome XVII"/>
</dbReference>
<feature type="signal peptide" evidence="2">
    <location>
        <begin position="1"/>
        <end position="25"/>
    </location>
</feature>
<dbReference type="InterPro" id="IPR029058">
    <property type="entry name" value="AB_hydrolase_fold"/>
</dbReference>
<evidence type="ECO:0000313" key="5">
    <source>
        <dbReference type="Proteomes" id="UP000179920"/>
    </source>
</evidence>
<name>A0A1K0HAU1_9BASI</name>
<dbReference type="EMBL" id="LT558133">
    <property type="protein sequence ID" value="SAM85447.1"/>
    <property type="molecule type" value="Genomic_DNA"/>
</dbReference>
<keyword evidence="6" id="KW-1185">Reference proteome</keyword>
<sequence>MFAIFSNTLWLALLALQLLTCDLQARSILVRFPSLSAWQQRDAFTNQDPQNNEGENHGRPNVPNGASLVSLPITSSASLATYWTANPNNATATNAYIMMHGKLRNGDDYWTIMNEVLQQAAANKHAGAVATSIVTAPQFYSAGLNSGQYTSKQLAFADTNVWQAGEAAIRPAGTNVTSLDALDALLTEFSTTSRYPNMKQITFIGHGGGGQLISRYAVVGAGLPSGSKIQLRYVVGDPSSNPYFTLDRPLQDPSVANKASCPLFNRWRYGFDCFNGTTAAGPLTPQEYFARLASRDVRWVVGYQDTDGDGDNTCMAQLQGGAARRDRNLSWWRYINTLAGTNQDLTGFPGALPGMVSWSNLTKGSLNHRLTVVYDADHSAEEVYTSMEGTSALFDDSANVQLGWRPQGWRNVSSINHSTNGSSTGSPPTSAASITLMLPAQAATLLVACFLATGALVLL</sequence>
<dbReference type="OrthoDB" id="5985073at2759"/>
<reference evidence="3" key="2">
    <citation type="submission" date="2016-04" db="EMBL/GenBank/DDBJ databases">
        <authorList>
            <person name="Evans L.H."/>
            <person name="Alamgir A."/>
            <person name="Owens N."/>
            <person name="Weber N.D."/>
            <person name="Virtaneva K."/>
            <person name="Barbian K."/>
            <person name="Babar A."/>
            <person name="Rosenke K."/>
        </authorList>
    </citation>
    <scope>NUCLEOTIDE SEQUENCE</scope>
    <source>
        <strain evidence="3">UB2112</strain>
    </source>
</reference>
<reference evidence="5" key="1">
    <citation type="submission" date="2016-04" db="EMBL/GenBank/DDBJ databases">
        <authorList>
            <person name="Guldener U."/>
            <person name="Guldener U."/>
        </authorList>
    </citation>
    <scope>NUCLEOTIDE SEQUENCE [LARGE SCALE GENOMIC DNA]</scope>
    <source>
        <strain evidence="5">UB2112</strain>
    </source>
</reference>
<keyword evidence="2" id="KW-0732">Signal</keyword>
<evidence type="ECO:0000313" key="3">
    <source>
        <dbReference type="EMBL" id="SAM85447.1"/>
    </source>
</evidence>
<dbReference type="AlphaFoldDB" id="A0A1K0HAU1"/>
<feature type="chain" id="PRO_5038296010" description="Transmembrane protein" evidence="2">
    <location>
        <begin position="26"/>
        <end position="459"/>
    </location>
</feature>
<dbReference type="Gene3D" id="3.40.50.1820">
    <property type="entry name" value="alpha/beta hydrolase"/>
    <property type="match status" value="1"/>
</dbReference>
<dbReference type="Proteomes" id="UP000658997">
    <property type="component" value="Unassembled WGS sequence"/>
</dbReference>
<accession>A0A1K0HAU1</accession>
<evidence type="ECO:0000313" key="6">
    <source>
        <dbReference type="Proteomes" id="UP000658997"/>
    </source>
</evidence>
<evidence type="ECO:0000313" key="4">
    <source>
        <dbReference type="EMBL" id="SYW82595.1"/>
    </source>
</evidence>
<evidence type="ECO:0000256" key="1">
    <source>
        <dbReference type="SAM" id="MobiDB-lite"/>
    </source>
</evidence>
<proteinExistence type="predicted"/>
<evidence type="ECO:0008006" key="7">
    <source>
        <dbReference type="Google" id="ProtNLM"/>
    </source>
</evidence>
<reference evidence="4" key="3">
    <citation type="submission" date="2018-08" db="EMBL/GenBank/DDBJ databases">
        <authorList>
            <person name="Guldener U."/>
        </authorList>
    </citation>
    <scope>NUCLEOTIDE SEQUENCE</scope>
    <source>
        <strain evidence="4">UB2</strain>
    </source>
</reference>
<evidence type="ECO:0000256" key="2">
    <source>
        <dbReference type="SAM" id="SignalP"/>
    </source>
</evidence>
<protein>
    <recommendedName>
        <fullName evidence="7">Transmembrane protein</fullName>
    </recommendedName>
</protein>
<gene>
    <name evidence="4" type="ORF">UBRO2_04717</name>
    <name evidence="3" type="ORF">UBRO_07299</name>
</gene>
<feature type="region of interest" description="Disordered" evidence="1">
    <location>
        <begin position="45"/>
        <end position="65"/>
    </location>
</feature>
<organism evidence="3 5">
    <name type="scientific">Ustilago bromivora</name>
    <dbReference type="NCBI Taxonomy" id="307758"/>
    <lineage>
        <taxon>Eukaryota</taxon>
        <taxon>Fungi</taxon>
        <taxon>Dikarya</taxon>
        <taxon>Basidiomycota</taxon>
        <taxon>Ustilaginomycotina</taxon>
        <taxon>Ustilaginomycetes</taxon>
        <taxon>Ustilaginales</taxon>
        <taxon>Ustilaginaceae</taxon>
        <taxon>Ustilago</taxon>
    </lineage>
</organism>
<dbReference type="EMBL" id="ULHB01000118">
    <property type="protein sequence ID" value="SYW82595.1"/>
    <property type="molecule type" value="Genomic_DNA"/>
</dbReference>
<dbReference type="PANTHER" id="PTHR35560">
    <property type="entry name" value="BLL0132 PROTEIN"/>
    <property type="match status" value="1"/>
</dbReference>
<dbReference type="PANTHER" id="PTHR35560:SF3">
    <property type="entry name" value="PEPTIDASE S9 PROLYL OLIGOPEPTIDASE CATALYTIC DOMAIN-CONTAINING PROTEIN"/>
    <property type="match status" value="1"/>
</dbReference>